<dbReference type="AlphaFoldDB" id="X0ZHX8"/>
<dbReference type="PANTHER" id="PTHR35340">
    <property type="entry name" value="PQQ ENZYME REPEAT PROTEIN-RELATED"/>
    <property type="match status" value="1"/>
</dbReference>
<dbReference type="InterPro" id="IPR053143">
    <property type="entry name" value="Arylsulfate_ST"/>
</dbReference>
<evidence type="ECO:0008006" key="2">
    <source>
        <dbReference type="Google" id="ProtNLM"/>
    </source>
</evidence>
<protein>
    <recommendedName>
        <fullName evidence="2">Arylsulfotransferase N-terminal domain-containing protein</fullName>
    </recommendedName>
</protein>
<dbReference type="InterPro" id="IPR039535">
    <property type="entry name" value="ASST-like"/>
</dbReference>
<dbReference type="Pfam" id="PF14269">
    <property type="entry name" value="Arylsulfotran_2"/>
    <property type="match status" value="1"/>
</dbReference>
<dbReference type="EMBL" id="BARS01050381">
    <property type="protein sequence ID" value="GAG47936.1"/>
    <property type="molecule type" value="Genomic_DNA"/>
</dbReference>
<sequence>EFNPMTKKIVWEYINIKGENIVEHLQNWFKPRMGEEHHFFSYQISSAQRLPNGNTLITEGDNGRIFEVTRDGEIVWEYITPTRKHDVYRAYRIPPDWVPENPAGYANWE</sequence>
<organism evidence="1">
    <name type="scientific">marine sediment metagenome</name>
    <dbReference type="NCBI Taxonomy" id="412755"/>
    <lineage>
        <taxon>unclassified sequences</taxon>
        <taxon>metagenomes</taxon>
        <taxon>ecological metagenomes</taxon>
    </lineage>
</organism>
<dbReference type="PANTHER" id="PTHR35340:SF5">
    <property type="entry name" value="ASST-DOMAIN-CONTAINING PROTEIN"/>
    <property type="match status" value="1"/>
</dbReference>
<proteinExistence type="predicted"/>
<feature type="non-terminal residue" evidence="1">
    <location>
        <position position="1"/>
    </location>
</feature>
<gene>
    <name evidence="1" type="ORF">S01H1_75224</name>
</gene>
<accession>X0ZHX8</accession>
<reference evidence="1" key="1">
    <citation type="journal article" date="2014" name="Front. Microbiol.">
        <title>High frequency of phylogenetically diverse reductive dehalogenase-homologous genes in deep subseafloor sedimentary metagenomes.</title>
        <authorList>
            <person name="Kawai M."/>
            <person name="Futagami T."/>
            <person name="Toyoda A."/>
            <person name="Takaki Y."/>
            <person name="Nishi S."/>
            <person name="Hori S."/>
            <person name="Arai W."/>
            <person name="Tsubouchi T."/>
            <person name="Morono Y."/>
            <person name="Uchiyama I."/>
            <person name="Ito T."/>
            <person name="Fujiyama A."/>
            <person name="Inagaki F."/>
            <person name="Takami H."/>
        </authorList>
    </citation>
    <scope>NUCLEOTIDE SEQUENCE</scope>
    <source>
        <strain evidence="1">Expedition CK06-06</strain>
    </source>
</reference>
<comment type="caution">
    <text evidence="1">The sequence shown here is derived from an EMBL/GenBank/DDBJ whole genome shotgun (WGS) entry which is preliminary data.</text>
</comment>
<evidence type="ECO:0000313" key="1">
    <source>
        <dbReference type="EMBL" id="GAG47936.1"/>
    </source>
</evidence>
<name>X0ZHX8_9ZZZZ</name>